<dbReference type="AlphaFoldDB" id="A0A819P738"/>
<sequence>MFACGKQAGLSRLPLNRSASVVFSQTSDLAEQPPIGSLPSSSKESMTSENVDQTFISKQFDFLNDEDSLHEMFPITTDGQDFGDEDDGLMTTFDDAPLPVENEPRPNSISNTLRNLSSVGEWFDPSKIKSKFRGKLPAFNSNSGSKTAFRKHSASDFTQMTDVIVDTSRHMEEFTSAMDASTTTTTMAAAPTTGRERTGASINFEDMPDLGVSQNYHPTRLLHVITMNNEYIEDAWQTHSRNLIDEINPADSVKTFLLFRRLFKEIRRRLSIFVHETCHCLSMDNRFRQTVSQFVHMLNILMENLDCTLVFVDENIMSINQLLIKHRLIISELNENYGNYMSKKALAIDCLDSIKANLKLQSLGERGYDKFVSNEQKIHMCKHLYSKSCKIIRVKIARHIHTYLFFQVITLAESYSKLVHNLLPVARDSTMNVRNLSAEFTLTFKGLNDFLSDLRSGKEDQPTIEKNNLPNRDTAIAYIFQCLHSNTYSNAIKYLRSARSLWPDDFGDEHNEIDVVLTIFYESLKRTHTATNLLVILHQNPPVADICHRLYDLNLKILSSTPDSL</sequence>
<gene>
    <name evidence="3" type="ORF">OVN521_LOCUS15660</name>
</gene>
<evidence type="ECO:0000256" key="1">
    <source>
        <dbReference type="SAM" id="MobiDB-lite"/>
    </source>
</evidence>
<feature type="domain" description="Protein furry C-terminal" evidence="2">
    <location>
        <begin position="232"/>
        <end position="558"/>
    </location>
</feature>
<keyword evidence="4" id="KW-1185">Reference proteome</keyword>
<dbReference type="Proteomes" id="UP000663866">
    <property type="component" value="Unassembled WGS sequence"/>
</dbReference>
<accession>A0A819P738</accession>
<name>A0A819P738_9BILA</name>
<proteinExistence type="predicted"/>
<reference evidence="3" key="1">
    <citation type="submission" date="2021-02" db="EMBL/GenBank/DDBJ databases">
        <authorList>
            <person name="Nowell W R."/>
        </authorList>
    </citation>
    <scope>NUCLEOTIDE SEQUENCE</scope>
</reference>
<dbReference type="InterPro" id="IPR045842">
    <property type="entry name" value="Fry_C"/>
</dbReference>
<protein>
    <recommendedName>
        <fullName evidence="2">Protein furry C-terminal domain-containing protein</fullName>
    </recommendedName>
</protein>
<feature type="compositionally biased region" description="Polar residues" evidence="1">
    <location>
        <begin position="38"/>
        <end position="50"/>
    </location>
</feature>
<dbReference type="EMBL" id="CAJOBG010002513">
    <property type="protein sequence ID" value="CAF4011697.1"/>
    <property type="molecule type" value="Genomic_DNA"/>
</dbReference>
<comment type="caution">
    <text evidence="3">The sequence shown here is derived from an EMBL/GenBank/DDBJ whole genome shotgun (WGS) entry which is preliminary data.</text>
</comment>
<evidence type="ECO:0000313" key="4">
    <source>
        <dbReference type="Proteomes" id="UP000663866"/>
    </source>
</evidence>
<evidence type="ECO:0000313" key="3">
    <source>
        <dbReference type="EMBL" id="CAF4011697.1"/>
    </source>
</evidence>
<feature type="region of interest" description="Disordered" evidence="1">
    <location>
        <begin position="25"/>
        <end position="50"/>
    </location>
</feature>
<organism evidence="3 4">
    <name type="scientific">Rotaria magnacalcarata</name>
    <dbReference type="NCBI Taxonomy" id="392030"/>
    <lineage>
        <taxon>Eukaryota</taxon>
        <taxon>Metazoa</taxon>
        <taxon>Spiralia</taxon>
        <taxon>Gnathifera</taxon>
        <taxon>Rotifera</taxon>
        <taxon>Eurotatoria</taxon>
        <taxon>Bdelloidea</taxon>
        <taxon>Philodinida</taxon>
        <taxon>Philodinidae</taxon>
        <taxon>Rotaria</taxon>
    </lineage>
</organism>
<dbReference type="Pfam" id="PF19421">
    <property type="entry name" value="Fry_C"/>
    <property type="match status" value="1"/>
</dbReference>
<evidence type="ECO:0000259" key="2">
    <source>
        <dbReference type="Pfam" id="PF19421"/>
    </source>
</evidence>